<organism evidence="1 2">
    <name type="scientific">Aliterella atlantica CENA595</name>
    <dbReference type="NCBI Taxonomy" id="1618023"/>
    <lineage>
        <taxon>Bacteria</taxon>
        <taxon>Bacillati</taxon>
        <taxon>Cyanobacteriota</taxon>
        <taxon>Cyanophyceae</taxon>
        <taxon>Chroococcidiopsidales</taxon>
        <taxon>Aliterellaceae</taxon>
        <taxon>Aliterella</taxon>
    </lineage>
</organism>
<accession>A0A0D8ZLB3</accession>
<name>A0A0D8ZLB3_9CYAN</name>
<dbReference type="Proteomes" id="UP000032452">
    <property type="component" value="Unassembled WGS sequence"/>
</dbReference>
<evidence type="ECO:0000313" key="2">
    <source>
        <dbReference type="Proteomes" id="UP000032452"/>
    </source>
</evidence>
<gene>
    <name evidence="1" type="ORF">UH38_22620</name>
</gene>
<protein>
    <submittedName>
        <fullName evidence="1">Uncharacterized protein</fullName>
    </submittedName>
</protein>
<keyword evidence="2" id="KW-1185">Reference proteome</keyword>
<sequence>MNFVNQPETFKISILGNYPECQHCPITDYLWHDVVLSLPELGNVIKIDDNLFQIEGVRLDNLWIDEEDKDTYIIDVRPYRGEIEPVLTYTYSSAMSEFEY</sequence>
<evidence type="ECO:0000313" key="1">
    <source>
        <dbReference type="EMBL" id="KJH69628.1"/>
    </source>
</evidence>
<comment type="caution">
    <text evidence="1">The sequence shown here is derived from an EMBL/GenBank/DDBJ whole genome shotgun (WGS) entry which is preliminary data.</text>
</comment>
<reference evidence="1 2" key="1">
    <citation type="submission" date="2015-02" db="EMBL/GenBank/DDBJ databases">
        <title>Draft genome of a novel marine cyanobacterium (Chroococcales) isolated from South Atlantic Ocean.</title>
        <authorList>
            <person name="Rigonato J."/>
            <person name="Alvarenga D.O."/>
            <person name="Branco L.H."/>
            <person name="Varani A.M."/>
            <person name="Brandini F.P."/>
            <person name="Fiore M.F."/>
        </authorList>
    </citation>
    <scope>NUCLEOTIDE SEQUENCE [LARGE SCALE GENOMIC DNA]</scope>
    <source>
        <strain evidence="1 2">CENA595</strain>
    </source>
</reference>
<dbReference type="EMBL" id="JYON01000037">
    <property type="protein sequence ID" value="KJH69628.1"/>
    <property type="molecule type" value="Genomic_DNA"/>
</dbReference>
<proteinExistence type="predicted"/>
<dbReference type="AlphaFoldDB" id="A0A0D8ZLB3"/>